<dbReference type="EMBL" id="JBANEI010000011">
    <property type="protein sequence ID" value="MEI2683054.1"/>
    <property type="molecule type" value="Genomic_DNA"/>
</dbReference>
<name>A0ABU8DHS0_ERWAP</name>
<evidence type="ECO:0000313" key="2">
    <source>
        <dbReference type="EMBL" id="MEI2683054.1"/>
    </source>
</evidence>
<dbReference type="Gene3D" id="3.20.20.450">
    <property type="entry name" value="EAL domain"/>
    <property type="match status" value="1"/>
</dbReference>
<dbReference type="SUPFAM" id="SSF141868">
    <property type="entry name" value="EAL domain-like"/>
    <property type="match status" value="1"/>
</dbReference>
<keyword evidence="3" id="KW-1185">Reference proteome</keyword>
<gene>
    <name evidence="2" type="ORF">V8N49_15480</name>
</gene>
<evidence type="ECO:0000313" key="3">
    <source>
        <dbReference type="Proteomes" id="UP001306592"/>
    </source>
</evidence>
<accession>A0ABU8DHS0</accession>
<comment type="caution">
    <text evidence="2">The sequence shown here is derived from an EMBL/GenBank/DDBJ whole genome shotgun (WGS) entry which is preliminary data.</text>
</comment>
<proteinExistence type="predicted"/>
<reference evidence="2 3" key="1">
    <citation type="submission" date="2024-02" db="EMBL/GenBank/DDBJ databases">
        <title>First report Erwinia aphidicola in onion in Chile.</title>
        <authorList>
            <person name="Valenzuela M."/>
            <person name="Pena M."/>
            <person name="Dutta B."/>
        </authorList>
    </citation>
    <scope>NUCLEOTIDE SEQUENCE [LARGE SCALE GENOMIC DNA]</scope>
    <source>
        <strain evidence="2 3">QCJ3A</strain>
    </source>
</reference>
<dbReference type="PROSITE" id="PS50883">
    <property type="entry name" value="EAL"/>
    <property type="match status" value="1"/>
</dbReference>
<sequence length="247" mass="27755">MKIHLEADYKTFTAFCPVYRPGGQLAAVEMLTHFAHAQANVVIPQEILIPQLNEHQRVLLLQDQINIIEKHYAFFSSHNINVAINIDERLAETILASDFLIKKMNQLDCIELEISESFPDIAGGKNNLCLQGLSQHFHLSLNNYGAGKATSKAVFDNLFYRIKLDRGFIQHNIKRGSFPPFISAILDHIKPHCHAVVVQGVDDISGLQSIRHFAFDGIQSALFPPVDEEGLSHLVDPPYLLQQPVLQ</sequence>
<dbReference type="Pfam" id="PF00563">
    <property type="entry name" value="EAL"/>
    <property type="match status" value="1"/>
</dbReference>
<dbReference type="InterPro" id="IPR001633">
    <property type="entry name" value="EAL_dom"/>
</dbReference>
<dbReference type="InterPro" id="IPR035919">
    <property type="entry name" value="EAL_sf"/>
</dbReference>
<feature type="domain" description="EAL" evidence="1">
    <location>
        <begin position="1"/>
        <end position="247"/>
    </location>
</feature>
<dbReference type="GeneID" id="89475598"/>
<dbReference type="Proteomes" id="UP001306592">
    <property type="component" value="Unassembled WGS sequence"/>
</dbReference>
<evidence type="ECO:0000259" key="1">
    <source>
        <dbReference type="PROSITE" id="PS50883"/>
    </source>
</evidence>
<protein>
    <submittedName>
        <fullName evidence="2">EAL domain-containing protein</fullName>
    </submittedName>
</protein>
<dbReference type="RefSeq" id="WP_062818279.1">
    <property type="nucleotide sequence ID" value="NZ_CAKKMT010000001.1"/>
</dbReference>
<organism evidence="2 3">
    <name type="scientific">Erwinia aphidicola</name>
    <dbReference type="NCBI Taxonomy" id="68334"/>
    <lineage>
        <taxon>Bacteria</taxon>
        <taxon>Pseudomonadati</taxon>
        <taxon>Pseudomonadota</taxon>
        <taxon>Gammaproteobacteria</taxon>
        <taxon>Enterobacterales</taxon>
        <taxon>Erwiniaceae</taxon>
        <taxon>Erwinia</taxon>
    </lineage>
</organism>